<keyword evidence="2" id="KW-1185">Reference proteome</keyword>
<reference evidence="1 2" key="1">
    <citation type="journal article" date="2022" name="New Phytol.">
        <title>Ecological generalism drives hyperdiversity of secondary metabolite gene clusters in xylarialean endophytes.</title>
        <authorList>
            <person name="Franco M.E.E."/>
            <person name="Wisecaver J.H."/>
            <person name="Arnold A.E."/>
            <person name="Ju Y.M."/>
            <person name="Slot J.C."/>
            <person name="Ahrendt S."/>
            <person name="Moore L.P."/>
            <person name="Eastman K.E."/>
            <person name="Scott K."/>
            <person name="Konkel Z."/>
            <person name="Mondo S.J."/>
            <person name="Kuo A."/>
            <person name="Hayes R.D."/>
            <person name="Haridas S."/>
            <person name="Andreopoulos B."/>
            <person name="Riley R."/>
            <person name="LaButti K."/>
            <person name="Pangilinan J."/>
            <person name="Lipzen A."/>
            <person name="Amirebrahimi M."/>
            <person name="Yan J."/>
            <person name="Adam C."/>
            <person name="Keymanesh K."/>
            <person name="Ng V."/>
            <person name="Louie K."/>
            <person name="Northen T."/>
            <person name="Drula E."/>
            <person name="Henrissat B."/>
            <person name="Hsieh H.M."/>
            <person name="Youens-Clark K."/>
            <person name="Lutzoni F."/>
            <person name="Miadlikowska J."/>
            <person name="Eastwood D.C."/>
            <person name="Hamelin R.C."/>
            <person name="Grigoriev I.V."/>
            <person name="U'Ren J.M."/>
        </authorList>
    </citation>
    <scope>NUCLEOTIDE SEQUENCE [LARGE SCALE GENOMIC DNA]</scope>
    <source>
        <strain evidence="1 2">CBS 119005</strain>
    </source>
</reference>
<organism evidence="1 2">
    <name type="scientific">Hypoxylon rubiginosum</name>
    <dbReference type="NCBI Taxonomy" id="110542"/>
    <lineage>
        <taxon>Eukaryota</taxon>
        <taxon>Fungi</taxon>
        <taxon>Dikarya</taxon>
        <taxon>Ascomycota</taxon>
        <taxon>Pezizomycotina</taxon>
        <taxon>Sordariomycetes</taxon>
        <taxon>Xylariomycetidae</taxon>
        <taxon>Xylariales</taxon>
        <taxon>Hypoxylaceae</taxon>
        <taxon>Hypoxylon</taxon>
    </lineage>
</organism>
<evidence type="ECO:0000313" key="1">
    <source>
        <dbReference type="EMBL" id="KAI4870582.1"/>
    </source>
</evidence>
<dbReference type="Proteomes" id="UP001497700">
    <property type="component" value="Unassembled WGS sequence"/>
</dbReference>
<comment type="caution">
    <text evidence="1">The sequence shown here is derived from an EMBL/GenBank/DDBJ whole genome shotgun (WGS) entry which is preliminary data.</text>
</comment>
<name>A0ACB9ZGD7_9PEZI</name>
<sequence length="362" mass="41572">MEGPPQPLNWTAPHPFEAYVEHPNGNSYPELISEAQANRIMKMLRKLCQLGHTRSKYISARSLMNETEIWEGLNAFNMHEAGTITGCWTYVSQWMLNVPPNSGAGVNWGDWEVSTRINSFRNNDILRDLAGLWTPARGGLPRASPADARYRWIVFMHRHNFPERYLGLYAANIYSCTVWDRENETATWYDCWPIDHEQRSEDIRAYWENIPHGWPPYMDAALRNLTIQNISISNVDDIETHAHAHIAPAYSQFTMISIILWHIRNVTIATGSVAAPAPVYPTVEYGLTSGMTSTAIPRLIVTLLLMLRSNGAMLPYLNGNRYLENVREQFFIENRNMKVLVRRVLQQETLNTPDSILHYIIT</sequence>
<proteinExistence type="predicted"/>
<gene>
    <name evidence="1" type="ORF">F4820DRAFT_402678</name>
</gene>
<evidence type="ECO:0000313" key="2">
    <source>
        <dbReference type="Proteomes" id="UP001497700"/>
    </source>
</evidence>
<dbReference type="EMBL" id="MU393423">
    <property type="protein sequence ID" value="KAI4870582.1"/>
    <property type="molecule type" value="Genomic_DNA"/>
</dbReference>
<protein>
    <submittedName>
        <fullName evidence="1">Uncharacterized protein</fullName>
    </submittedName>
</protein>
<accession>A0ACB9ZGD7</accession>